<dbReference type="PANTHER" id="PTHR14136:SF17">
    <property type="entry name" value="BTB_POZ DOMAIN-CONTAINING PROTEIN KCTD9"/>
    <property type="match status" value="1"/>
</dbReference>
<feature type="transmembrane region" description="Helical" evidence="1">
    <location>
        <begin position="366"/>
        <end position="387"/>
    </location>
</feature>
<feature type="transmembrane region" description="Helical" evidence="1">
    <location>
        <begin position="336"/>
        <end position="354"/>
    </location>
</feature>
<comment type="caution">
    <text evidence="2">The sequence shown here is derived from an EMBL/GenBank/DDBJ whole genome shotgun (WGS) entry which is preliminary data.</text>
</comment>
<keyword evidence="1" id="KW-0472">Membrane</keyword>
<dbReference type="InterPro" id="IPR001646">
    <property type="entry name" value="5peptide_repeat"/>
</dbReference>
<name>A0A644W6R5_9ZZZZ</name>
<feature type="transmembrane region" description="Helical" evidence="1">
    <location>
        <begin position="306"/>
        <end position="324"/>
    </location>
</feature>
<evidence type="ECO:0000313" key="2">
    <source>
        <dbReference type="EMBL" id="MPL99494.1"/>
    </source>
</evidence>
<accession>A0A644W6R5</accession>
<dbReference type="SUPFAM" id="SSF141571">
    <property type="entry name" value="Pentapeptide repeat-like"/>
    <property type="match status" value="1"/>
</dbReference>
<sequence>MSNDNHEERTINSLMDEKPEGWNQELYEKLSFEYLIECGENERIDEWNVLYLEYLESEWKRVYPERKWDPDNVFELVVSYFDFKRPIFFAKDFQEAISCGVSFAEAHLKGADFRFAHLKGAKLLKACIEGTDFNGAHLEEADFRLAHLEGADFSFARLEGADFSFAHLEGAKFRKAHIEGTDFNGAHLEEADFTYAFVDGGTMFSGNSIDGKTDFTGTALSATRIDPNLRTKLERNIREIQWKKWYDEPKFSPFRSLKKIFGKNHAEKKQEYNPSLLDRLLINPFVRLFWCLTDYGSSTKRVIEVFIVWNVFWAFIYQFILPLLPGPMLAGTNTTILNTSNIITAVMQTNLMMFSITDLATNNLDYPALTCVTVHIVIGYFILAALITRLGIMFQNLSP</sequence>
<organism evidence="2">
    <name type="scientific">bioreactor metagenome</name>
    <dbReference type="NCBI Taxonomy" id="1076179"/>
    <lineage>
        <taxon>unclassified sequences</taxon>
        <taxon>metagenomes</taxon>
        <taxon>ecological metagenomes</taxon>
    </lineage>
</organism>
<dbReference type="AlphaFoldDB" id="A0A644W6R5"/>
<reference evidence="2" key="1">
    <citation type="submission" date="2019-08" db="EMBL/GenBank/DDBJ databases">
        <authorList>
            <person name="Kucharzyk K."/>
            <person name="Murdoch R.W."/>
            <person name="Higgins S."/>
            <person name="Loffler F."/>
        </authorList>
    </citation>
    <scope>NUCLEOTIDE SEQUENCE</scope>
</reference>
<evidence type="ECO:0008006" key="3">
    <source>
        <dbReference type="Google" id="ProtNLM"/>
    </source>
</evidence>
<keyword evidence="1" id="KW-0812">Transmembrane</keyword>
<dbReference type="Pfam" id="PF00805">
    <property type="entry name" value="Pentapeptide"/>
    <property type="match status" value="2"/>
</dbReference>
<protein>
    <recommendedName>
        <fullName evidence="3">Pentapeptide repeat-containing protein</fullName>
    </recommendedName>
</protein>
<dbReference type="InterPro" id="IPR051082">
    <property type="entry name" value="Pentapeptide-BTB/POZ_domain"/>
</dbReference>
<dbReference type="EMBL" id="VSSQ01000670">
    <property type="protein sequence ID" value="MPL99494.1"/>
    <property type="molecule type" value="Genomic_DNA"/>
</dbReference>
<keyword evidence="1" id="KW-1133">Transmembrane helix</keyword>
<dbReference type="PANTHER" id="PTHR14136">
    <property type="entry name" value="BTB_POZ DOMAIN-CONTAINING PROTEIN KCTD9"/>
    <property type="match status" value="1"/>
</dbReference>
<gene>
    <name evidence="2" type="ORF">SDC9_45712</name>
</gene>
<proteinExistence type="predicted"/>
<evidence type="ECO:0000256" key="1">
    <source>
        <dbReference type="SAM" id="Phobius"/>
    </source>
</evidence>
<dbReference type="Gene3D" id="2.160.20.80">
    <property type="entry name" value="E3 ubiquitin-protein ligase SopA"/>
    <property type="match status" value="2"/>
</dbReference>